<keyword evidence="3" id="KW-0238">DNA-binding</keyword>
<evidence type="ECO:0000313" key="7">
    <source>
        <dbReference type="Proteomes" id="UP000235533"/>
    </source>
</evidence>
<accession>A0A2N7JIR6</accession>
<comment type="similarity">
    <text evidence="1">Belongs to the 'phage' integrase family.</text>
</comment>
<keyword evidence="4" id="KW-0233">DNA recombination</keyword>
<evidence type="ECO:0000256" key="1">
    <source>
        <dbReference type="ARBA" id="ARBA00008857"/>
    </source>
</evidence>
<dbReference type="InterPro" id="IPR013762">
    <property type="entry name" value="Integrase-like_cat_sf"/>
</dbReference>
<evidence type="ECO:0000256" key="4">
    <source>
        <dbReference type="ARBA" id="ARBA00023172"/>
    </source>
</evidence>
<dbReference type="GO" id="GO:0015074">
    <property type="term" value="P:DNA integration"/>
    <property type="evidence" value="ECO:0007669"/>
    <property type="project" value="UniProtKB-KW"/>
</dbReference>
<dbReference type="Pfam" id="PF00589">
    <property type="entry name" value="Phage_integrase"/>
    <property type="match status" value="1"/>
</dbReference>
<dbReference type="InterPro" id="IPR050090">
    <property type="entry name" value="Tyrosine_recombinase_XerCD"/>
</dbReference>
<dbReference type="EMBL" id="MCZF01000307">
    <property type="protein sequence ID" value="PMM40019.1"/>
    <property type="molecule type" value="Genomic_DNA"/>
</dbReference>
<dbReference type="PROSITE" id="PS51898">
    <property type="entry name" value="TYR_RECOMBINASE"/>
    <property type="match status" value="1"/>
</dbReference>
<comment type="caution">
    <text evidence="6">The sequence shown here is derived from an EMBL/GenBank/DDBJ whole genome shotgun (WGS) entry which is preliminary data.</text>
</comment>
<evidence type="ECO:0000259" key="5">
    <source>
        <dbReference type="PROSITE" id="PS51898"/>
    </source>
</evidence>
<proteinExistence type="inferred from homology"/>
<reference evidence="7" key="1">
    <citation type="submission" date="2016-07" db="EMBL/GenBank/DDBJ databases">
        <title>Nontailed viruses are major unrecognized killers of bacteria in the ocean.</title>
        <authorList>
            <person name="Kauffman K."/>
            <person name="Hussain F."/>
            <person name="Yang J."/>
            <person name="Arevalo P."/>
            <person name="Brown J."/>
            <person name="Cutler M."/>
            <person name="Kelly L."/>
            <person name="Polz M.F."/>
        </authorList>
    </citation>
    <scope>NUCLEOTIDE SEQUENCE [LARGE SCALE GENOMIC DNA]</scope>
    <source>
        <strain evidence="7">10N.261.48.B5</strain>
    </source>
</reference>
<dbReference type="Proteomes" id="UP000235533">
    <property type="component" value="Unassembled WGS sequence"/>
</dbReference>
<dbReference type="GO" id="GO:0006310">
    <property type="term" value="P:DNA recombination"/>
    <property type="evidence" value="ECO:0007669"/>
    <property type="project" value="UniProtKB-KW"/>
</dbReference>
<sequence length="500" mass="57729">MKLKNLTYETKHQKSFVDSCLIETTTHHLYRVSNGSEVDEFRAYEEEMDRLAETTTKKQNLSANTLATYRNPVIKFIDYLHEAGVMGTDTPLNLHHAHRMVTSYPAYIQKTVPINASHELQTIRALMDGYRPKLGNDSVNVHLNAIEHYINISERYGRAVHDRLIRSMGISPSESEYQPIFKQVWNSTEISQAQKLFWQKYTALGGILGLQNMHGETSQVFSRLPSEDSPVRDKIAITQEQIESFLNQESLSDRDRTLFALAFAGGLRISEALILQLKHIDFTQRRIFLTKNISKRGLTTEEQMLCSAWKGRNTLNNEVHLFGVAEEIFWKSLDKLLVNMVTDYSHDFLFTYEKNINKGRPYLLTQRADKKRSHSNIVKRFKKGLMAIGISKNSLHGPHFARHALVFYLHKECPRLTEDGELEFGYEIPDVSNLIGHVNYTSTVKYKRDDSEKLGRQHKLSRDITRLNLDDQKAKLLTEHHALLEKAKKVNEMLMKLEAH</sequence>
<dbReference type="Gene3D" id="1.10.443.10">
    <property type="entry name" value="Intergrase catalytic core"/>
    <property type="match status" value="1"/>
</dbReference>
<gene>
    <name evidence="6" type="ORF">BCT54_13125</name>
</gene>
<dbReference type="CDD" id="cd00397">
    <property type="entry name" value="DNA_BRE_C"/>
    <property type="match status" value="1"/>
</dbReference>
<evidence type="ECO:0000256" key="3">
    <source>
        <dbReference type="ARBA" id="ARBA00023125"/>
    </source>
</evidence>
<organism evidence="6 7">
    <name type="scientific">Vibrio splendidus</name>
    <dbReference type="NCBI Taxonomy" id="29497"/>
    <lineage>
        <taxon>Bacteria</taxon>
        <taxon>Pseudomonadati</taxon>
        <taxon>Pseudomonadota</taxon>
        <taxon>Gammaproteobacteria</taxon>
        <taxon>Vibrionales</taxon>
        <taxon>Vibrionaceae</taxon>
        <taxon>Vibrio</taxon>
    </lineage>
</organism>
<keyword evidence="2" id="KW-0229">DNA integration</keyword>
<dbReference type="AlphaFoldDB" id="A0A2N7JIR6"/>
<dbReference type="SUPFAM" id="SSF56349">
    <property type="entry name" value="DNA breaking-rejoining enzymes"/>
    <property type="match status" value="1"/>
</dbReference>
<dbReference type="InterPro" id="IPR011010">
    <property type="entry name" value="DNA_brk_join_enz"/>
</dbReference>
<evidence type="ECO:0000256" key="2">
    <source>
        <dbReference type="ARBA" id="ARBA00022908"/>
    </source>
</evidence>
<dbReference type="InterPro" id="IPR002104">
    <property type="entry name" value="Integrase_catalytic"/>
</dbReference>
<dbReference type="PANTHER" id="PTHR30349:SF41">
    <property type="entry name" value="INTEGRASE_RECOMBINASE PROTEIN MJ0367-RELATED"/>
    <property type="match status" value="1"/>
</dbReference>
<dbReference type="GO" id="GO:0003677">
    <property type="term" value="F:DNA binding"/>
    <property type="evidence" value="ECO:0007669"/>
    <property type="project" value="UniProtKB-KW"/>
</dbReference>
<protein>
    <recommendedName>
        <fullName evidence="5">Tyr recombinase domain-containing protein</fullName>
    </recommendedName>
</protein>
<dbReference type="PANTHER" id="PTHR30349">
    <property type="entry name" value="PHAGE INTEGRASE-RELATED"/>
    <property type="match status" value="1"/>
</dbReference>
<feature type="domain" description="Tyr recombinase" evidence="5">
    <location>
        <begin position="232"/>
        <end position="459"/>
    </location>
</feature>
<name>A0A2N7JIR6_VIBSP</name>
<evidence type="ECO:0000313" key="6">
    <source>
        <dbReference type="EMBL" id="PMM40019.1"/>
    </source>
</evidence>